<dbReference type="STRING" id="74348.SAMN04488523_105245"/>
<evidence type="ECO:0000313" key="3">
    <source>
        <dbReference type="EMBL" id="SFE18330.1"/>
    </source>
</evidence>
<keyword evidence="4" id="KW-1185">Reference proteome</keyword>
<proteinExistence type="predicted"/>
<dbReference type="Pfam" id="PF07885">
    <property type="entry name" value="Ion_trans_2"/>
    <property type="match status" value="1"/>
</dbReference>
<organism evidence="3 4">
    <name type="scientific">Sulfitobacter brevis</name>
    <dbReference type="NCBI Taxonomy" id="74348"/>
    <lineage>
        <taxon>Bacteria</taxon>
        <taxon>Pseudomonadati</taxon>
        <taxon>Pseudomonadota</taxon>
        <taxon>Alphaproteobacteria</taxon>
        <taxon>Rhodobacterales</taxon>
        <taxon>Roseobacteraceae</taxon>
        <taxon>Sulfitobacter</taxon>
    </lineage>
</organism>
<keyword evidence="1" id="KW-0472">Membrane</keyword>
<dbReference type="RefSeq" id="WP_093923490.1">
    <property type="nucleotide sequence ID" value="NZ_FOMW01000005.1"/>
</dbReference>
<dbReference type="Proteomes" id="UP000198977">
    <property type="component" value="Unassembled WGS sequence"/>
</dbReference>
<dbReference type="SUPFAM" id="SSF81324">
    <property type="entry name" value="Voltage-gated potassium channels"/>
    <property type="match status" value="1"/>
</dbReference>
<accession>A0A1I1YJZ6</accession>
<sequence>MFQAILLSVLLVAICTTIHYFMLKHVSDWIAGSNRTAHGRHLAVTVSAITTAHVVEAFIYTLIFVWAVQGLDLGTLKVSGPDAKNVTLMDYFYFSLVNFTTLGRGDLNPQGHLRFITGIEAFHGFLMITASGSFVLQVMAGKAPLSKSE</sequence>
<dbReference type="EMBL" id="FOMW01000005">
    <property type="protein sequence ID" value="SFE18330.1"/>
    <property type="molecule type" value="Genomic_DNA"/>
</dbReference>
<gene>
    <name evidence="3" type="ORF">SAMN04488523_105245</name>
</gene>
<dbReference type="Gene3D" id="1.10.287.70">
    <property type="match status" value="1"/>
</dbReference>
<feature type="transmembrane region" description="Helical" evidence="1">
    <location>
        <begin position="119"/>
        <end position="140"/>
    </location>
</feature>
<protein>
    <submittedName>
        <fullName evidence="3">Ion channel</fullName>
    </submittedName>
</protein>
<reference evidence="3 4" key="1">
    <citation type="submission" date="2016-10" db="EMBL/GenBank/DDBJ databases">
        <authorList>
            <person name="de Groot N.N."/>
        </authorList>
    </citation>
    <scope>NUCLEOTIDE SEQUENCE [LARGE SCALE GENOMIC DNA]</scope>
    <source>
        <strain evidence="3 4">DSM 11443</strain>
    </source>
</reference>
<keyword evidence="1" id="KW-1133">Transmembrane helix</keyword>
<evidence type="ECO:0000313" key="4">
    <source>
        <dbReference type="Proteomes" id="UP000198977"/>
    </source>
</evidence>
<feature type="transmembrane region" description="Helical" evidence="1">
    <location>
        <begin position="6"/>
        <end position="23"/>
    </location>
</feature>
<dbReference type="InterPro" id="IPR013099">
    <property type="entry name" value="K_chnl_dom"/>
</dbReference>
<evidence type="ECO:0000256" key="1">
    <source>
        <dbReference type="SAM" id="Phobius"/>
    </source>
</evidence>
<dbReference type="OrthoDB" id="2974133at2"/>
<name>A0A1I1YJZ6_9RHOB</name>
<dbReference type="AlphaFoldDB" id="A0A1I1YJZ6"/>
<feature type="domain" description="Potassium channel" evidence="2">
    <location>
        <begin position="67"/>
        <end position="138"/>
    </location>
</feature>
<feature type="transmembrane region" description="Helical" evidence="1">
    <location>
        <begin position="44"/>
        <end position="68"/>
    </location>
</feature>
<evidence type="ECO:0000259" key="2">
    <source>
        <dbReference type="Pfam" id="PF07885"/>
    </source>
</evidence>
<keyword evidence="1" id="KW-0812">Transmembrane</keyword>